<dbReference type="PANTHER" id="PTHR37943">
    <property type="entry name" value="PROTEIN VES"/>
    <property type="match status" value="1"/>
</dbReference>
<sequence length="203" mass="22144">MSNHSNLFSVVPQSDYLRMPWKNGLGETLEIAVSRENDEVLYRVSQAAVVEDGAFSDFSGLHRTLVLLKGNGMLLSHKNAQKEYQHNLQQVLSVAHFAGGDSTYATLSNGAIEDLNIMVREGKVSSEVQAVFSPASRVITIDSRTLFTGFYANSDCELLVQSQAIQQSIAIPNQATVLLHQNSQITLQKGCGVFIVITANTIS</sequence>
<dbReference type="Proteomes" id="UP000236449">
    <property type="component" value="Unassembled WGS sequence"/>
</dbReference>
<dbReference type="InterPro" id="IPR014710">
    <property type="entry name" value="RmlC-like_jellyroll"/>
</dbReference>
<gene>
    <name evidence="1" type="ORF">C1N32_02300</name>
</gene>
<dbReference type="SUPFAM" id="SSF51182">
    <property type="entry name" value="RmlC-like cupins"/>
    <property type="match status" value="1"/>
</dbReference>
<comment type="caution">
    <text evidence="1">The sequence shown here is derived from an EMBL/GenBank/DDBJ whole genome shotgun (WGS) entry which is preliminary data.</text>
</comment>
<evidence type="ECO:0000313" key="1">
    <source>
        <dbReference type="EMBL" id="PNI06853.1"/>
    </source>
</evidence>
<dbReference type="RefSeq" id="WP_102965276.1">
    <property type="nucleotide sequence ID" value="NZ_POSK01000001.1"/>
</dbReference>
<evidence type="ECO:0008006" key="3">
    <source>
        <dbReference type="Google" id="ProtNLM"/>
    </source>
</evidence>
<name>A0A2J8I8L1_VIBDI</name>
<accession>A0A2J8I8L1</accession>
<dbReference type="EMBL" id="POSK01000001">
    <property type="protein sequence ID" value="PNI06853.1"/>
    <property type="molecule type" value="Genomic_DNA"/>
</dbReference>
<dbReference type="AlphaFoldDB" id="A0A2J8I8L1"/>
<dbReference type="Pfam" id="PF05962">
    <property type="entry name" value="HutD"/>
    <property type="match status" value="1"/>
</dbReference>
<evidence type="ECO:0000313" key="2">
    <source>
        <dbReference type="Proteomes" id="UP000236449"/>
    </source>
</evidence>
<reference evidence="1 2" key="1">
    <citation type="submission" date="2018-01" db="EMBL/GenBank/DDBJ databases">
        <title>Draft genome sequences of six Vibrio diazotrophicus strains isolated from deep-sea sediments of the Baltic Sea.</title>
        <authorList>
            <person name="Castillo D."/>
            <person name="Vandieken V."/>
            <person name="Chiang O."/>
            <person name="Middelboe M."/>
        </authorList>
    </citation>
    <scope>NUCLEOTIDE SEQUENCE [LARGE SCALE GENOMIC DNA]</scope>
    <source>
        <strain evidence="1 2">60.27F</strain>
    </source>
</reference>
<dbReference type="InterPro" id="IPR010282">
    <property type="entry name" value="Uncharacterised_HutD/Ves"/>
</dbReference>
<dbReference type="PANTHER" id="PTHR37943:SF1">
    <property type="entry name" value="PROTEIN VES"/>
    <property type="match status" value="1"/>
</dbReference>
<protein>
    <recommendedName>
        <fullName evidence="3">HutD family protein</fullName>
    </recommendedName>
</protein>
<dbReference type="Gene3D" id="2.60.120.10">
    <property type="entry name" value="Jelly Rolls"/>
    <property type="match status" value="1"/>
</dbReference>
<dbReference type="OrthoDB" id="9800082at2"/>
<dbReference type="InterPro" id="IPR011051">
    <property type="entry name" value="RmlC_Cupin_sf"/>
</dbReference>
<organism evidence="1 2">
    <name type="scientific">Vibrio diazotrophicus</name>
    <dbReference type="NCBI Taxonomy" id="685"/>
    <lineage>
        <taxon>Bacteria</taxon>
        <taxon>Pseudomonadati</taxon>
        <taxon>Pseudomonadota</taxon>
        <taxon>Gammaproteobacteria</taxon>
        <taxon>Vibrionales</taxon>
        <taxon>Vibrionaceae</taxon>
        <taxon>Vibrio</taxon>
    </lineage>
</organism>
<proteinExistence type="predicted"/>